<evidence type="ECO:0000313" key="3">
    <source>
        <dbReference type="Proteomes" id="UP001152523"/>
    </source>
</evidence>
<evidence type="ECO:0000256" key="1">
    <source>
        <dbReference type="SAM" id="Phobius"/>
    </source>
</evidence>
<organism evidence="2 3">
    <name type="scientific">Cuscuta epithymum</name>
    <dbReference type="NCBI Taxonomy" id="186058"/>
    <lineage>
        <taxon>Eukaryota</taxon>
        <taxon>Viridiplantae</taxon>
        <taxon>Streptophyta</taxon>
        <taxon>Embryophyta</taxon>
        <taxon>Tracheophyta</taxon>
        <taxon>Spermatophyta</taxon>
        <taxon>Magnoliopsida</taxon>
        <taxon>eudicotyledons</taxon>
        <taxon>Gunneridae</taxon>
        <taxon>Pentapetalae</taxon>
        <taxon>asterids</taxon>
        <taxon>lamiids</taxon>
        <taxon>Solanales</taxon>
        <taxon>Convolvulaceae</taxon>
        <taxon>Cuscuteae</taxon>
        <taxon>Cuscuta</taxon>
        <taxon>Cuscuta subgen. Cuscuta</taxon>
    </lineage>
</organism>
<sequence>MLSVHQVYTYCTHYINGFSFYHSTFNFLPFFSPPSLIQLFLLCAISPFSRTLFLLSFFFISSFQSFSSPFNNHKPFNLSMWFLMIESGALQIV</sequence>
<dbReference type="EMBL" id="CAMAPF010000058">
    <property type="protein sequence ID" value="CAH9087241.1"/>
    <property type="molecule type" value="Genomic_DNA"/>
</dbReference>
<keyword evidence="3" id="KW-1185">Reference proteome</keyword>
<feature type="transmembrane region" description="Helical" evidence="1">
    <location>
        <begin position="36"/>
        <end position="60"/>
    </location>
</feature>
<comment type="caution">
    <text evidence="2">The sequence shown here is derived from an EMBL/GenBank/DDBJ whole genome shotgun (WGS) entry which is preliminary data.</text>
</comment>
<evidence type="ECO:0000313" key="2">
    <source>
        <dbReference type="EMBL" id="CAH9087241.1"/>
    </source>
</evidence>
<dbReference type="Proteomes" id="UP001152523">
    <property type="component" value="Unassembled WGS sequence"/>
</dbReference>
<keyword evidence="1" id="KW-0472">Membrane</keyword>
<accession>A0AAV0D165</accession>
<reference evidence="2" key="1">
    <citation type="submission" date="2022-07" db="EMBL/GenBank/DDBJ databases">
        <authorList>
            <person name="Macas J."/>
            <person name="Novak P."/>
            <person name="Neumann P."/>
        </authorList>
    </citation>
    <scope>NUCLEOTIDE SEQUENCE</scope>
</reference>
<keyword evidence="1" id="KW-1133">Transmembrane helix</keyword>
<dbReference type="AlphaFoldDB" id="A0AAV0D165"/>
<name>A0AAV0D165_9ASTE</name>
<keyword evidence="1" id="KW-0812">Transmembrane</keyword>
<gene>
    <name evidence="2" type="ORF">CEPIT_LOCUS10075</name>
</gene>
<proteinExistence type="predicted"/>
<protein>
    <submittedName>
        <fullName evidence="2">Uncharacterized protein</fullName>
    </submittedName>
</protein>